<dbReference type="InterPro" id="IPR025406">
    <property type="entry name" value="DUF4132"/>
</dbReference>
<proteinExistence type="predicted"/>
<reference evidence="4" key="1">
    <citation type="journal article" date="2019" name="Int. J. Syst. Evol. Microbiol.">
        <title>The Global Catalogue of Microorganisms (GCM) 10K type strain sequencing project: providing services to taxonomists for standard genome sequencing and annotation.</title>
        <authorList>
            <consortium name="The Broad Institute Genomics Platform"/>
            <consortium name="The Broad Institute Genome Sequencing Center for Infectious Disease"/>
            <person name="Wu L."/>
            <person name="Ma J."/>
        </authorList>
    </citation>
    <scope>NUCLEOTIDE SEQUENCE [LARGE SCALE GENOMIC DNA]</scope>
    <source>
        <strain evidence="4">JCM 18961</strain>
    </source>
</reference>
<feature type="domain" description="DUF7737" evidence="2">
    <location>
        <begin position="768"/>
        <end position="871"/>
    </location>
</feature>
<gene>
    <name evidence="3" type="ORF">GCM10025782_09850</name>
</gene>
<evidence type="ECO:0000313" key="4">
    <source>
        <dbReference type="Proteomes" id="UP001500556"/>
    </source>
</evidence>
<dbReference type="EMBL" id="BAABLO010000004">
    <property type="protein sequence ID" value="GAA4715300.1"/>
    <property type="molecule type" value="Genomic_DNA"/>
</dbReference>
<name>A0ABP8XUA0_9MICO</name>
<organism evidence="3 4">
    <name type="scientific">Pedococcus ginsenosidimutans</name>
    <dbReference type="NCBI Taxonomy" id="490570"/>
    <lineage>
        <taxon>Bacteria</taxon>
        <taxon>Bacillati</taxon>
        <taxon>Actinomycetota</taxon>
        <taxon>Actinomycetes</taxon>
        <taxon>Micrococcales</taxon>
        <taxon>Intrasporangiaceae</taxon>
        <taxon>Pedococcus</taxon>
    </lineage>
</organism>
<dbReference type="Pfam" id="PF13569">
    <property type="entry name" value="DUF4132"/>
    <property type="match status" value="1"/>
</dbReference>
<feature type="domain" description="DUF4132" evidence="1">
    <location>
        <begin position="461"/>
        <end position="647"/>
    </location>
</feature>
<keyword evidence="4" id="KW-1185">Reference proteome</keyword>
<comment type="caution">
    <text evidence="3">The sequence shown here is derived from an EMBL/GenBank/DDBJ whole genome shotgun (WGS) entry which is preliminary data.</text>
</comment>
<protein>
    <recommendedName>
        <fullName evidence="5">DUF4132 domain-containing protein</fullName>
    </recommendedName>
</protein>
<accession>A0ABP8XUA0</accession>
<sequence>MSLLDKARAAMRGVVPTQPEVVADRERARMERLEAPTSMGARAAEHAAWVDHALAPARHDDYRTRQTLFKALAETLRAGTAAQQQAAVGRSIAHVSGAPRSSSADPEFEVLRVLRARKLPWTADEVAWMLNATARPDGLLTYFRLTSASVALTAASRLPESDLPLLAPALEKMIASARADGDTADAPKLVARAQALLDQADPVAAEELPAGALADDTFGPAALTHLAEHHDRATVAATLRHLTAYGNAVTPTKKWLTVAAELRGAHPGSVDVCVSVLDLVAVHREAPYQRRQGTHTYTAIGFISGQSAAVVRGAAWVLARDDATDADVATLGRAATRCGTGFGGSGGQARCPQVTSSAVAVLERIATTQPHLATPVVAALSGVLDKVANKSLRTSIGKALDGVAAAAGLTQGQLLERAVPTFELSADGTGQVPAGEHSAVLALEHGPAGAKLVTTWRTPDGKTVKTVPAAVRAQHGDVVAGLKATTAQVKKVAATQRQRLEELLAVQRTWSGDEWAGYYPAHPVVGLYARTLIWQVAPTGNADQWFSGLPTPVDDTWGLVSHDGTVHPVGDTDKVRLWHPIRQPLDDIKGWRAHLTDTGVRQPFKQAFREIYLLTPAEEVTDTYSNRFAAHILRYPQAGALIRGRGWAGQHLGYWDGGYEATATKELGEEGWRAGFDYSLVERDEDGYERVSLAATDQVRFERLANGRWTPQHLRDVPPLVFSEAMRDVDLFVGVTSISSDPTWNDRGTANHRDYWHQASFGDLTESAQMRREALERLLPRTTLAGRVELEKNFLRVHGHLRDYRIHLGSTNILMSPADTYLCIVPARGGKDPKVFLPFEEGGGKLSVILSKAFLLAEDTAITDPSITHQLRNGLT</sequence>
<dbReference type="InterPro" id="IPR056639">
    <property type="entry name" value="DUF7737"/>
</dbReference>
<dbReference type="Pfam" id="PF24879">
    <property type="entry name" value="DUF7737"/>
    <property type="match status" value="1"/>
</dbReference>
<evidence type="ECO:0000259" key="2">
    <source>
        <dbReference type="Pfam" id="PF24879"/>
    </source>
</evidence>
<dbReference type="Proteomes" id="UP001500556">
    <property type="component" value="Unassembled WGS sequence"/>
</dbReference>
<evidence type="ECO:0000259" key="1">
    <source>
        <dbReference type="Pfam" id="PF13569"/>
    </source>
</evidence>
<evidence type="ECO:0000313" key="3">
    <source>
        <dbReference type="EMBL" id="GAA4715300.1"/>
    </source>
</evidence>
<evidence type="ECO:0008006" key="5">
    <source>
        <dbReference type="Google" id="ProtNLM"/>
    </source>
</evidence>